<dbReference type="Proteomes" id="UP001140560">
    <property type="component" value="Unassembled WGS sequence"/>
</dbReference>
<keyword evidence="1" id="KW-0175">Coiled coil</keyword>
<dbReference type="GO" id="GO:0051726">
    <property type="term" value="P:regulation of cell cycle"/>
    <property type="evidence" value="ECO:0007669"/>
    <property type="project" value="TreeGrafter"/>
</dbReference>
<protein>
    <submittedName>
        <fullName evidence="3">Uncharacterized protein</fullName>
    </submittedName>
</protein>
<evidence type="ECO:0000256" key="1">
    <source>
        <dbReference type="SAM" id="Coils"/>
    </source>
</evidence>
<dbReference type="GO" id="GO:0033596">
    <property type="term" value="C:TSC1-TSC2 complex"/>
    <property type="evidence" value="ECO:0007669"/>
    <property type="project" value="TreeGrafter"/>
</dbReference>
<dbReference type="Pfam" id="PF04388">
    <property type="entry name" value="Hamartin"/>
    <property type="match status" value="1"/>
</dbReference>
<feature type="coiled-coil region" evidence="1">
    <location>
        <begin position="624"/>
        <end position="651"/>
    </location>
</feature>
<sequence>MSGSMRESIKALNTTFSAATVPYPLPDELRATIESFLERYENIDDHDSQRLHEDLHALYLRHVAGSSEKHAAFLSALHLLRPAIIGETRLTAWWDLVLKPTIDGIGYKRHEIEDARDFVQSILVYDVDADTDGERARLSNVFTKKILDAYLARTSVPSSTEDTVSPENEFVSHELESVLVAFGRKMPKALLHALDDLFVQKQYRIQALNLLSAFVRLQPPHLHTVLETSLIQHLEKCLLIDTSSTVVELALVVLIMLLPHICGALTNDHHLQKLFLVYTRILCWDKLGGPEDSKSTASDGNADSDDSEEEDVGEDESEQAWEQLQQSMDYPDSSPPALMHYYTFLYGLFPLNFMSFIRKPRKYLKSLNFPGARDFDLDQDLIHSRTEPYRRVHLLHPNMFTTTVEDELSENRWLKSDPADVVTECMDLCVAVSSTLHDPGPPPNTKLPPLPADPTHFALDDDTTTNNDPKESWRNTQSTMYVPLGEAPDIPETFEIPPRTKSVKSFKSNMSVASPLLKGRDTMDSPTLPPAKDNKKQDLLAAPVVVQQFATQQPSLDSFVQSIAGANSPTQAEFQNQTMASLQREIMLLRNDLNFERYLKLQHLAHIGQLQRKHMKEATADAETQNLINTNKTLKARLAKANELYAQLKKETLTSRNTSKKWETDLSAKVRSYKESEKNWNSDEGTLRFELQRTQSDYEHLKRIVEKAEAEQLKAQQRTRALEYELEDYGNVRRELEAAQEKMMTSEDQRKELHTILQERNELRNDLEIANMRLNSREQDRERTIKAYERRLMELETRLQMTERNVGKPGQLPASVQQMLDSALAASNAKLQSLKKTHYRLLEQYTELQMKYHDLEGEQQAELGQMYAQEKSGHIETGKSRVSRSSSIRQGNNYNSRYLPPLSTEIAPSAERERYSDYRSSDLLSSPTSNASPARPVRLEPVQSQRPQRSQATPSPYPAFGGGFGPDFSAAYDASLNSQFQAQNSGSAAQSSGKSTYSVDTEDSAGREKKDKVDVKSEVRVYGRGGAQNIGKKVKDKEQKKAGSSKTGGFRGLKGIM</sequence>
<dbReference type="InterPro" id="IPR016024">
    <property type="entry name" value="ARM-type_fold"/>
</dbReference>
<accession>A0A9W8Y510</accession>
<evidence type="ECO:0000313" key="4">
    <source>
        <dbReference type="Proteomes" id="UP001140560"/>
    </source>
</evidence>
<feature type="compositionally biased region" description="Polar residues" evidence="2">
    <location>
        <begin position="883"/>
        <end position="896"/>
    </location>
</feature>
<feature type="compositionally biased region" description="Basic and acidic residues" evidence="2">
    <location>
        <begin position="1004"/>
        <end position="1021"/>
    </location>
</feature>
<feature type="compositionally biased region" description="Acidic residues" evidence="2">
    <location>
        <begin position="302"/>
        <end position="319"/>
    </location>
</feature>
<dbReference type="GO" id="GO:0032007">
    <property type="term" value="P:negative regulation of TOR signaling"/>
    <property type="evidence" value="ECO:0007669"/>
    <property type="project" value="TreeGrafter"/>
</dbReference>
<comment type="caution">
    <text evidence="3">The sequence shown here is derived from an EMBL/GenBank/DDBJ whole genome shotgun (WGS) entry which is preliminary data.</text>
</comment>
<dbReference type="AlphaFoldDB" id="A0A9W8Y510"/>
<proteinExistence type="predicted"/>
<keyword evidence="4" id="KW-1185">Reference proteome</keyword>
<organism evidence="3 4">
    <name type="scientific">Neocucurbitaria cava</name>
    <dbReference type="NCBI Taxonomy" id="798079"/>
    <lineage>
        <taxon>Eukaryota</taxon>
        <taxon>Fungi</taxon>
        <taxon>Dikarya</taxon>
        <taxon>Ascomycota</taxon>
        <taxon>Pezizomycotina</taxon>
        <taxon>Dothideomycetes</taxon>
        <taxon>Pleosporomycetidae</taxon>
        <taxon>Pleosporales</taxon>
        <taxon>Pleosporineae</taxon>
        <taxon>Cucurbitariaceae</taxon>
        <taxon>Neocucurbitaria</taxon>
    </lineage>
</organism>
<dbReference type="InterPro" id="IPR007483">
    <property type="entry name" value="Hamartin"/>
</dbReference>
<dbReference type="OrthoDB" id="6022054at2759"/>
<feature type="compositionally biased region" description="Low complexity" evidence="2">
    <location>
        <begin position="981"/>
        <end position="995"/>
    </location>
</feature>
<dbReference type="PANTHER" id="PTHR15154">
    <property type="entry name" value="HAMARTIN"/>
    <property type="match status" value="1"/>
</dbReference>
<dbReference type="PANTHER" id="PTHR15154:SF2">
    <property type="entry name" value="HAMARTIN"/>
    <property type="match status" value="1"/>
</dbReference>
<dbReference type="EMBL" id="JAPEUY010000011">
    <property type="protein sequence ID" value="KAJ4368164.1"/>
    <property type="molecule type" value="Genomic_DNA"/>
</dbReference>
<name>A0A9W8Y510_9PLEO</name>
<feature type="compositionally biased region" description="Basic and acidic residues" evidence="2">
    <location>
        <begin position="910"/>
        <end position="920"/>
    </location>
</feature>
<feature type="region of interest" description="Disordered" evidence="2">
    <location>
        <begin position="870"/>
        <end position="964"/>
    </location>
</feature>
<feature type="region of interest" description="Disordered" evidence="2">
    <location>
        <begin position="290"/>
        <end position="322"/>
    </location>
</feature>
<evidence type="ECO:0000256" key="2">
    <source>
        <dbReference type="SAM" id="MobiDB-lite"/>
    </source>
</evidence>
<feature type="region of interest" description="Disordered" evidence="2">
    <location>
        <begin position="981"/>
        <end position="1057"/>
    </location>
</feature>
<gene>
    <name evidence="3" type="ORF">N0V83_006520</name>
</gene>
<feature type="coiled-coil region" evidence="1">
    <location>
        <begin position="691"/>
        <end position="805"/>
    </location>
</feature>
<reference evidence="3" key="1">
    <citation type="submission" date="2022-10" db="EMBL/GenBank/DDBJ databases">
        <title>Tapping the CABI collections for fungal endophytes: first genome assemblies for Collariella, Neodidymelliopsis, Ascochyta clinopodiicola, Didymella pomorum, Didymosphaeria variabile, Neocosmospora piperis and Neocucurbitaria cava.</title>
        <authorList>
            <person name="Hill R."/>
        </authorList>
    </citation>
    <scope>NUCLEOTIDE SEQUENCE</scope>
    <source>
        <strain evidence="3">IMI 356814</strain>
    </source>
</reference>
<dbReference type="SUPFAM" id="SSF48371">
    <property type="entry name" value="ARM repeat"/>
    <property type="match status" value="1"/>
</dbReference>
<evidence type="ECO:0000313" key="3">
    <source>
        <dbReference type="EMBL" id="KAJ4368164.1"/>
    </source>
</evidence>
<feature type="compositionally biased region" description="Polar residues" evidence="2">
    <location>
        <begin position="942"/>
        <end position="954"/>
    </location>
</feature>